<comment type="caution">
    <text evidence="2">The sequence shown here is derived from an EMBL/GenBank/DDBJ whole genome shotgun (WGS) entry which is preliminary data.</text>
</comment>
<dbReference type="RefSeq" id="WP_282513940.1">
    <property type="nucleotide sequence ID" value="NZ_JASCIR010000011.1"/>
</dbReference>
<reference evidence="2 3" key="1">
    <citation type="submission" date="2023-05" db="EMBL/GenBank/DDBJ databases">
        <title>Draft genome sequence of Streptomyces sp. B-S-A8 isolated from a cave soil in Thailand.</title>
        <authorList>
            <person name="Chamroensaksri N."/>
            <person name="Muangham S."/>
        </authorList>
    </citation>
    <scope>NUCLEOTIDE SEQUENCE [LARGE SCALE GENOMIC DNA]</scope>
    <source>
        <strain evidence="2 3">B-S-A8</strain>
    </source>
</reference>
<proteinExistence type="predicted"/>
<organism evidence="2 3">
    <name type="scientific">Streptomyces solicavernae</name>
    <dbReference type="NCBI Taxonomy" id="3043614"/>
    <lineage>
        <taxon>Bacteria</taxon>
        <taxon>Bacillati</taxon>
        <taxon>Actinomycetota</taxon>
        <taxon>Actinomycetes</taxon>
        <taxon>Kitasatosporales</taxon>
        <taxon>Streptomycetaceae</taxon>
        <taxon>Streptomyces</taxon>
    </lineage>
</organism>
<evidence type="ECO:0000313" key="2">
    <source>
        <dbReference type="EMBL" id="MDI3387615.1"/>
    </source>
</evidence>
<feature type="region of interest" description="Disordered" evidence="1">
    <location>
        <begin position="1"/>
        <end position="38"/>
    </location>
</feature>
<sequence>MTTDPRPVPRPDPHADTDSGSRSGSGSGSGDAPPAPLTRDAFRRLRPIIEPRPLSPLPGRVWTEAEWERIRRGRHAWSMDERWNAFAEGNTLFLHRSWTGRGIYEATFGPAPEGGLRIVAAVVEGDRQHYKPLSDAYDLLMLEFVLSAIILGEPATELRARLRASARPQP</sequence>
<dbReference type="EMBL" id="JASCIR010000011">
    <property type="protein sequence ID" value="MDI3387615.1"/>
    <property type="molecule type" value="Genomic_DNA"/>
</dbReference>
<evidence type="ECO:0000313" key="3">
    <source>
        <dbReference type="Proteomes" id="UP001224661"/>
    </source>
</evidence>
<name>A0ABT6RTG9_9ACTN</name>
<dbReference type="Proteomes" id="UP001224661">
    <property type="component" value="Unassembled WGS sequence"/>
</dbReference>
<feature type="compositionally biased region" description="Basic and acidic residues" evidence="1">
    <location>
        <begin position="7"/>
        <end position="19"/>
    </location>
</feature>
<keyword evidence="3" id="KW-1185">Reference proteome</keyword>
<gene>
    <name evidence="2" type="ORF">QIS99_15600</name>
</gene>
<evidence type="ECO:0000256" key="1">
    <source>
        <dbReference type="SAM" id="MobiDB-lite"/>
    </source>
</evidence>
<protein>
    <submittedName>
        <fullName evidence="2">Uncharacterized protein</fullName>
    </submittedName>
</protein>
<accession>A0ABT6RTG9</accession>